<dbReference type="KEGG" id="lsm:121114331"/>
<dbReference type="PANTHER" id="PTHR45677:SF10">
    <property type="entry name" value="GLUTAMATE DECARBOXYLASE"/>
    <property type="match status" value="1"/>
</dbReference>
<protein>
    <recommendedName>
        <fullName evidence="10">Glutamate decarboxylase</fullName>
    </recommendedName>
</protein>
<dbReference type="Gene3D" id="3.40.640.10">
    <property type="entry name" value="Type I PLP-dependent aspartate aminotransferase-like (Major domain)"/>
    <property type="match status" value="1"/>
</dbReference>
<evidence type="ECO:0008006" key="10">
    <source>
        <dbReference type="Google" id="ProtNLM"/>
    </source>
</evidence>
<dbReference type="AlphaFoldDB" id="A0A0K2V057"/>
<dbReference type="GeneID" id="121114331"/>
<evidence type="ECO:0000256" key="3">
    <source>
        <dbReference type="ARBA" id="ARBA00011738"/>
    </source>
</evidence>
<dbReference type="Pfam" id="PF00282">
    <property type="entry name" value="Pyridoxal_deC"/>
    <property type="match status" value="1"/>
</dbReference>
<evidence type="ECO:0000256" key="5">
    <source>
        <dbReference type="ARBA" id="ARBA00022898"/>
    </source>
</evidence>
<comment type="subunit">
    <text evidence="3">Homodimer.</text>
</comment>
<dbReference type="CTD" id="2571"/>
<dbReference type="GO" id="GO:0005737">
    <property type="term" value="C:cytoplasm"/>
    <property type="evidence" value="ECO:0007669"/>
    <property type="project" value="TreeGrafter"/>
</dbReference>
<dbReference type="GO" id="GO:0030170">
    <property type="term" value="F:pyridoxal phosphate binding"/>
    <property type="evidence" value="ECO:0007669"/>
    <property type="project" value="InterPro"/>
</dbReference>
<sequence>MSDKKPEAKNPFEEDEKSSVSEIGNLFYRDLYPVNQDTPVADKNTREFLHRILDIQLDYITSSNDRSSKILDFYHPQQMKEKLDLEIPEEPQNIDTLLTDCKDALKYQVKTGHPHFFNQLSTGLDIVSLAGEWVTATANTNMFTYEIAPVFILMEHACLKKMRELIGFTKGDSILAPGGSISNMYALMIARHKHYPQHKKHGMRAITGQLIMYTSQHHHYSVSGGASAIGLGTENCVKVPCDKKGRMIPSELEKLIIRHKSEGHLPFFVNCTTGTTVYGAFDPINPIADICEKYGIWHHIDAAWGGGLIMSRKYRATHFAGIERADSVTWNPHKLLGTLLQCSTLHFKEDGLLISCNQMSADYLFQKDKHYDVCYDTGDKVIQCGRHNDIFKFWLQWRSKGMEGFETQINTLMDLTAYQVQQMKERKERFYLLLDEPECTNVIFWYVPERLRPIHCPQAYTRDWMLELGKVTATLKGRMMSSGTIMISYQPFGEFPNFFRSIISNQAVTKKDVDFMLDELERLGNDL</sequence>
<accession>A0A0K2V057</accession>
<evidence type="ECO:0000256" key="1">
    <source>
        <dbReference type="ARBA" id="ARBA00001933"/>
    </source>
</evidence>
<dbReference type="PROSITE" id="PS00392">
    <property type="entry name" value="DDC_GAD_HDC_YDC"/>
    <property type="match status" value="1"/>
</dbReference>
<name>A0A0K2V057_LEPSM</name>
<organism evidence="9">
    <name type="scientific">Lepeophtheirus salmonis</name>
    <name type="common">Salmon louse</name>
    <name type="synonym">Caligus salmonis</name>
    <dbReference type="NCBI Taxonomy" id="72036"/>
    <lineage>
        <taxon>Eukaryota</taxon>
        <taxon>Metazoa</taxon>
        <taxon>Ecdysozoa</taxon>
        <taxon>Arthropoda</taxon>
        <taxon>Crustacea</taxon>
        <taxon>Multicrustacea</taxon>
        <taxon>Hexanauplia</taxon>
        <taxon>Copepoda</taxon>
        <taxon>Siphonostomatoida</taxon>
        <taxon>Caligidae</taxon>
        <taxon>Lepeophtheirus</taxon>
    </lineage>
</organism>
<dbReference type="OrthoDB" id="392571at2759"/>
<evidence type="ECO:0000256" key="6">
    <source>
        <dbReference type="ARBA" id="ARBA00023239"/>
    </source>
</evidence>
<proteinExistence type="inferred from homology"/>
<feature type="modified residue" description="N6-(pyridoxal phosphate)lysine" evidence="7">
    <location>
        <position position="334"/>
    </location>
</feature>
<dbReference type="Gene3D" id="3.90.1150.170">
    <property type="match status" value="1"/>
</dbReference>
<reference evidence="9" key="1">
    <citation type="submission" date="2014-05" db="EMBL/GenBank/DDBJ databases">
        <authorList>
            <person name="Chronopoulou M."/>
        </authorList>
    </citation>
    <scope>NUCLEOTIDE SEQUENCE</scope>
    <source>
        <tissue evidence="9">Whole organism</tissue>
    </source>
</reference>
<evidence type="ECO:0000313" key="9">
    <source>
        <dbReference type="EMBL" id="CDW43351.1"/>
    </source>
</evidence>
<dbReference type="RefSeq" id="XP_040564197.1">
    <property type="nucleotide sequence ID" value="XM_040708263.2"/>
</dbReference>
<keyword evidence="4" id="KW-0210">Decarboxylase</keyword>
<evidence type="ECO:0000256" key="2">
    <source>
        <dbReference type="ARBA" id="ARBA00009533"/>
    </source>
</evidence>
<evidence type="ECO:0000256" key="7">
    <source>
        <dbReference type="PIRSR" id="PIRSR602129-50"/>
    </source>
</evidence>
<dbReference type="GO" id="GO:0004351">
    <property type="term" value="F:glutamate decarboxylase activity"/>
    <property type="evidence" value="ECO:0007669"/>
    <property type="project" value="TreeGrafter"/>
</dbReference>
<comment type="similarity">
    <text evidence="2 8">Belongs to the group II decarboxylase family.</text>
</comment>
<dbReference type="InterPro" id="IPR015421">
    <property type="entry name" value="PyrdxlP-dep_Trfase_major"/>
</dbReference>
<evidence type="ECO:0000256" key="4">
    <source>
        <dbReference type="ARBA" id="ARBA00022793"/>
    </source>
</evidence>
<keyword evidence="6 8" id="KW-0456">Lyase</keyword>
<keyword evidence="5 7" id="KW-0663">Pyridoxal phosphate</keyword>
<dbReference type="FunFam" id="3.40.640.10:FF:000016">
    <property type="entry name" value="Glutamate decarboxylase like 1"/>
    <property type="match status" value="1"/>
</dbReference>
<dbReference type="GO" id="GO:0009449">
    <property type="term" value="P:gamma-aminobutyric acid biosynthetic process"/>
    <property type="evidence" value="ECO:0007669"/>
    <property type="project" value="TreeGrafter"/>
</dbReference>
<dbReference type="EMBL" id="HACA01025990">
    <property type="protein sequence ID" value="CDW43351.1"/>
    <property type="molecule type" value="Transcribed_RNA"/>
</dbReference>
<dbReference type="InterPro" id="IPR015424">
    <property type="entry name" value="PyrdxlP-dep_Trfase"/>
</dbReference>
<evidence type="ECO:0000256" key="8">
    <source>
        <dbReference type="RuleBase" id="RU000382"/>
    </source>
</evidence>
<dbReference type="PANTHER" id="PTHR45677">
    <property type="entry name" value="GLUTAMATE DECARBOXYLASE-RELATED"/>
    <property type="match status" value="1"/>
</dbReference>
<dbReference type="InterPro" id="IPR021115">
    <property type="entry name" value="Pyridoxal-P_BS"/>
</dbReference>
<dbReference type="InterPro" id="IPR002129">
    <property type="entry name" value="PyrdxlP-dep_de-COase"/>
</dbReference>
<comment type="cofactor">
    <cofactor evidence="1 7 8">
        <name>pyridoxal 5'-phosphate</name>
        <dbReference type="ChEBI" id="CHEBI:597326"/>
    </cofactor>
</comment>
<dbReference type="SUPFAM" id="SSF53383">
    <property type="entry name" value="PLP-dependent transferases"/>
    <property type="match status" value="1"/>
</dbReference>
<dbReference type="CDD" id="cd06450">
    <property type="entry name" value="DOPA_deC_like"/>
    <property type="match status" value="1"/>
</dbReference>